<dbReference type="SUPFAM" id="SSF53187">
    <property type="entry name" value="Zn-dependent exopeptidases"/>
    <property type="match status" value="1"/>
</dbReference>
<protein>
    <submittedName>
        <fullName evidence="5">Peptidase M20</fullName>
    </submittedName>
</protein>
<evidence type="ECO:0000313" key="6">
    <source>
        <dbReference type="Proteomes" id="UP000019141"/>
    </source>
</evidence>
<dbReference type="Gene3D" id="3.40.630.10">
    <property type="entry name" value="Zn peptidases"/>
    <property type="match status" value="1"/>
</dbReference>
<dbReference type="Proteomes" id="UP000019141">
    <property type="component" value="Unassembled WGS sequence"/>
</dbReference>
<dbReference type="HOGENOM" id="CLU_029469_0_0_7"/>
<dbReference type="InterPro" id="IPR051458">
    <property type="entry name" value="Cyt/Met_Dipeptidase"/>
</dbReference>
<gene>
    <name evidence="5" type="ORF">ETSY1_13610</name>
</gene>
<keyword evidence="6" id="KW-1185">Reference proteome</keyword>
<dbReference type="Pfam" id="PF07687">
    <property type="entry name" value="M20_dimer"/>
    <property type="match status" value="1"/>
</dbReference>
<evidence type="ECO:0000259" key="4">
    <source>
        <dbReference type="Pfam" id="PF07687"/>
    </source>
</evidence>
<evidence type="ECO:0000313" key="5">
    <source>
        <dbReference type="EMBL" id="ETW99796.1"/>
    </source>
</evidence>
<reference evidence="5 6" key="1">
    <citation type="journal article" date="2014" name="Nature">
        <title>An environmental bacterial taxon with a large and distinct metabolic repertoire.</title>
        <authorList>
            <person name="Wilson M.C."/>
            <person name="Mori T."/>
            <person name="Ruckert C."/>
            <person name="Uria A.R."/>
            <person name="Helf M.J."/>
            <person name="Takada K."/>
            <person name="Gernert C."/>
            <person name="Steffens U.A."/>
            <person name="Heycke N."/>
            <person name="Schmitt S."/>
            <person name="Rinke C."/>
            <person name="Helfrich E.J."/>
            <person name="Brachmann A.O."/>
            <person name="Gurgui C."/>
            <person name="Wakimoto T."/>
            <person name="Kracht M."/>
            <person name="Crusemann M."/>
            <person name="Hentschel U."/>
            <person name="Abe I."/>
            <person name="Matsunaga S."/>
            <person name="Kalinowski J."/>
            <person name="Takeyama H."/>
            <person name="Piel J."/>
        </authorList>
    </citation>
    <scope>NUCLEOTIDE SEQUENCE [LARGE SCALE GENOMIC DNA]</scope>
    <source>
        <strain evidence="6">TSY1</strain>
    </source>
</reference>
<dbReference type="EMBL" id="AZHW01000402">
    <property type="protein sequence ID" value="ETW99796.1"/>
    <property type="molecule type" value="Genomic_DNA"/>
</dbReference>
<keyword evidence="1" id="KW-0645">Protease</keyword>
<proteinExistence type="predicted"/>
<evidence type="ECO:0000256" key="1">
    <source>
        <dbReference type="ARBA" id="ARBA00022670"/>
    </source>
</evidence>
<sequence>MQTSQLADHIQEFWDRDIIPTLHDYIRIPNESPMFDPDWKANGHMDKAVQLVSDWIAQQNVPGGHLQVFQDGDRTPVLLLEFPGDIDNTILFYGHLDKQPPMVGWREGLGPWTPYLDDEGRLYGRGGGDDGYAIFASLATVKALKEHGLPHGRIVILIECSEESGSSDLPHYINTYADRIGTPDLVICLDSGCGNYDQLWSTTSLRGLSAINLTVEVLKEGVHSGLGGGFVPNPFTVVRKLLSRLEDTDTGAILLQDLYVEIPEERIEQAAKAAAVLGGAIVNDFPLLDGVSVLADEPVELMLNNSWRPALAVTGQDGMPSVEKAGNVLLPQLTYKLSLRLPPTLDAGEATAAVKRVLESDPPFGARVTVTGGGEMGWNAPPLASWLAEATDASSQEFFGKEACYLGLGGSIPFMAMLGERFPNAQFLITGVLGPHSNAHGPNEFLHTPYVKKLNCCLVRVVEAHYQHAS</sequence>
<accession>W4LQY9</accession>
<feature type="domain" description="Peptidase M20 dimerisation" evidence="4">
    <location>
        <begin position="206"/>
        <end position="362"/>
    </location>
</feature>
<dbReference type="GO" id="GO:0008233">
    <property type="term" value="F:peptidase activity"/>
    <property type="evidence" value="ECO:0007669"/>
    <property type="project" value="UniProtKB-KW"/>
</dbReference>
<dbReference type="Pfam" id="PF01546">
    <property type="entry name" value="Peptidase_M20"/>
    <property type="match status" value="1"/>
</dbReference>
<dbReference type="GO" id="GO:0046872">
    <property type="term" value="F:metal ion binding"/>
    <property type="evidence" value="ECO:0007669"/>
    <property type="project" value="UniProtKB-KW"/>
</dbReference>
<organism evidence="5 6">
    <name type="scientific">Entotheonella factor</name>
    <dbReference type="NCBI Taxonomy" id="1429438"/>
    <lineage>
        <taxon>Bacteria</taxon>
        <taxon>Pseudomonadati</taxon>
        <taxon>Nitrospinota/Tectimicrobiota group</taxon>
        <taxon>Candidatus Tectimicrobiota</taxon>
        <taxon>Candidatus Entotheonellia</taxon>
        <taxon>Candidatus Entotheonellales</taxon>
        <taxon>Candidatus Entotheonellaceae</taxon>
        <taxon>Candidatus Entotheonella</taxon>
    </lineage>
</organism>
<dbReference type="PANTHER" id="PTHR43270">
    <property type="entry name" value="BETA-ALA-HIS DIPEPTIDASE"/>
    <property type="match status" value="1"/>
</dbReference>
<dbReference type="GO" id="GO:0006508">
    <property type="term" value="P:proteolysis"/>
    <property type="evidence" value="ECO:0007669"/>
    <property type="project" value="UniProtKB-KW"/>
</dbReference>
<dbReference type="AlphaFoldDB" id="W4LQY9"/>
<evidence type="ECO:0000256" key="3">
    <source>
        <dbReference type="ARBA" id="ARBA00022801"/>
    </source>
</evidence>
<evidence type="ECO:0000256" key="2">
    <source>
        <dbReference type="ARBA" id="ARBA00022723"/>
    </source>
</evidence>
<name>W4LQY9_ENTF1</name>
<comment type="caution">
    <text evidence="5">The sequence shown here is derived from an EMBL/GenBank/DDBJ whole genome shotgun (WGS) entry which is preliminary data.</text>
</comment>
<dbReference type="Gene3D" id="3.30.70.360">
    <property type="match status" value="1"/>
</dbReference>
<keyword evidence="2" id="KW-0479">Metal-binding</keyword>
<dbReference type="PATRIC" id="fig|1429438.4.peg.2718"/>
<dbReference type="InterPro" id="IPR011650">
    <property type="entry name" value="Peptidase_M20_dimer"/>
</dbReference>
<dbReference type="InterPro" id="IPR002933">
    <property type="entry name" value="Peptidase_M20"/>
</dbReference>
<dbReference type="PANTHER" id="PTHR43270:SF4">
    <property type="entry name" value="CARNOSINE DIPEPTIDASE 2, ISOFORM A"/>
    <property type="match status" value="1"/>
</dbReference>
<keyword evidence="3" id="KW-0378">Hydrolase</keyword>